<keyword evidence="2" id="KW-1185">Reference proteome</keyword>
<gene>
    <name evidence="1" type="ORF">M5I08_12580</name>
</gene>
<evidence type="ECO:0008006" key="3">
    <source>
        <dbReference type="Google" id="ProtNLM"/>
    </source>
</evidence>
<evidence type="ECO:0000313" key="1">
    <source>
        <dbReference type="EMBL" id="UQX13078.1"/>
    </source>
</evidence>
<dbReference type="RefSeq" id="WP_249763354.1">
    <property type="nucleotide sequence ID" value="NZ_CAJUXY010000012.1"/>
</dbReference>
<dbReference type="SUPFAM" id="SSF53335">
    <property type="entry name" value="S-adenosyl-L-methionine-dependent methyltransferases"/>
    <property type="match status" value="1"/>
</dbReference>
<accession>A0ABY4QQ40</accession>
<evidence type="ECO:0000313" key="2">
    <source>
        <dbReference type="Proteomes" id="UP001056610"/>
    </source>
</evidence>
<dbReference type="InterPro" id="IPR029063">
    <property type="entry name" value="SAM-dependent_MTases_sf"/>
</dbReference>
<organism evidence="1 2">
    <name type="scientific">Candidatus Mycobacterium methanotrophicum</name>
    <dbReference type="NCBI Taxonomy" id="2943498"/>
    <lineage>
        <taxon>Bacteria</taxon>
        <taxon>Bacillati</taxon>
        <taxon>Actinomycetota</taxon>
        <taxon>Actinomycetes</taxon>
        <taxon>Mycobacteriales</taxon>
        <taxon>Mycobacteriaceae</taxon>
        <taxon>Mycobacterium</taxon>
    </lineage>
</organism>
<dbReference type="EMBL" id="CP097320">
    <property type="protein sequence ID" value="UQX13078.1"/>
    <property type="molecule type" value="Genomic_DNA"/>
</dbReference>
<sequence length="37" mass="3882">MHYARHGCAVAAIDISRSAIDRARRNAQSASAPSISA</sequence>
<protein>
    <recommendedName>
        <fullName evidence="3">Methyltransferase domain-containing protein</fullName>
    </recommendedName>
</protein>
<reference evidence="1" key="1">
    <citation type="submission" date="2022-05" db="EMBL/GenBank/DDBJ databases">
        <title>A methanotrophic Mycobacterium dominates a cave microbial ecosystem.</title>
        <authorList>
            <person name="Van Spanning R.J.M."/>
            <person name="Guan Q."/>
            <person name="Melkonian C."/>
            <person name="Gallant J."/>
            <person name="Polerecky L."/>
            <person name="Flot J.-F."/>
            <person name="Brandt B.W."/>
            <person name="Braster M."/>
            <person name="Iturbe Espinoza P."/>
            <person name="Aerts J."/>
            <person name="Meima-Franke M."/>
            <person name="Piersma S.R."/>
            <person name="Bunduc C."/>
            <person name="Ummels R."/>
            <person name="Pain A."/>
            <person name="Fleming E.J."/>
            <person name="van der Wel N."/>
            <person name="Gherman V.D."/>
            <person name="Sarbu S.M."/>
            <person name="Bodelier P.L.E."/>
            <person name="Bitter W."/>
        </authorList>
    </citation>
    <scope>NUCLEOTIDE SEQUENCE</scope>
    <source>
        <strain evidence="1">Sulfur Cave</strain>
    </source>
</reference>
<dbReference type="Proteomes" id="UP001056610">
    <property type="component" value="Chromosome"/>
</dbReference>
<name>A0ABY4QQ40_9MYCO</name>
<proteinExistence type="predicted"/>
<dbReference type="Gene3D" id="3.40.50.150">
    <property type="entry name" value="Vaccinia Virus protein VP39"/>
    <property type="match status" value="1"/>
</dbReference>